<proteinExistence type="predicted"/>
<evidence type="ECO:0000313" key="2">
    <source>
        <dbReference type="EMBL" id="GAL94543.1"/>
    </source>
</evidence>
<protein>
    <recommendedName>
        <fullName evidence="1">DUF6817 domain-containing protein</fullName>
    </recommendedName>
</protein>
<dbReference type="Pfam" id="PF20680">
    <property type="entry name" value="DUF6817"/>
    <property type="match status" value="1"/>
</dbReference>
<reference evidence="3" key="1">
    <citation type="journal article" date="2015" name="Genome">
        <title>Whole Genome Sequence of the Non-Microcystin-Producing Microcystis aeruginosa Strain NIES-44.</title>
        <authorList>
            <person name="Okano K."/>
            <person name="Miyata N."/>
            <person name="Ozaki Y."/>
        </authorList>
    </citation>
    <scope>NUCLEOTIDE SEQUENCE [LARGE SCALE GENOMIC DNA]</scope>
    <source>
        <strain evidence="3">NIES-44</strain>
    </source>
</reference>
<organism evidence="2 3">
    <name type="scientific">Microcystis aeruginosa NIES-44</name>
    <dbReference type="NCBI Taxonomy" id="449439"/>
    <lineage>
        <taxon>Bacteria</taxon>
        <taxon>Bacillati</taxon>
        <taxon>Cyanobacteriota</taxon>
        <taxon>Cyanophyceae</taxon>
        <taxon>Oscillatoriophycideae</taxon>
        <taxon>Chroococcales</taxon>
        <taxon>Microcystaceae</taxon>
        <taxon>Microcystis</taxon>
    </lineage>
</organism>
<evidence type="ECO:0000313" key="3">
    <source>
        <dbReference type="Proteomes" id="UP000030321"/>
    </source>
</evidence>
<dbReference type="PANTHER" id="PTHR37391:SF2">
    <property type="entry name" value="E3 UBIQUITIN-PROTEIN LIGASE"/>
    <property type="match status" value="1"/>
</dbReference>
<feature type="domain" description="DUF6817" evidence="1">
    <location>
        <begin position="56"/>
        <end position="140"/>
    </location>
</feature>
<dbReference type="InterPro" id="IPR049202">
    <property type="entry name" value="DUF6817"/>
</dbReference>
<comment type="caution">
    <text evidence="2">The sequence shown here is derived from an EMBL/GenBank/DDBJ whole genome shotgun (WGS) entry which is preliminary data.</text>
</comment>
<dbReference type="Proteomes" id="UP000030321">
    <property type="component" value="Unassembled WGS sequence"/>
</dbReference>
<name>A0A0A1VYJ0_MICAE</name>
<dbReference type="AlphaFoldDB" id="A0A0A1VYJ0"/>
<gene>
    <name evidence="2" type="ORF">N44_03123</name>
</gene>
<dbReference type="EMBL" id="BBPA01000057">
    <property type="protein sequence ID" value="GAL94543.1"/>
    <property type="molecule type" value="Genomic_DNA"/>
</dbReference>
<accession>A0A0A1VYJ0</accession>
<dbReference type="PANTHER" id="PTHR37391">
    <property type="entry name" value="E3 UBIQUITIN-PROTEIN LIGASE"/>
    <property type="match status" value="1"/>
</dbReference>
<sequence>MTNYIIINSINNMATNTLIKNRLKNLQHFATNIVGEFIYLWKDRQYDPPKEQREILKKLATDSTEHLNKRSLYSHLLGTYRILKKWNSSEEICLAGLYHSIYGTYSYRKSLVNLEQRGIIKAAIGSDAEKLVYYYCLEDRKHFPSNFEQVNEFKLINYRDNKEIILTQTELSALITIRLADHLEQLPYTRDYRHQEFYLKAKPFLTQKAYADFLMAHRRKI</sequence>
<evidence type="ECO:0000259" key="1">
    <source>
        <dbReference type="Pfam" id="PF20680"/>
    </source>
</evidence>